<dbReference type="SUPFAM" id="SSF55486">
    <property type="entry name" value="Metalloproteases ('zincins'), catalytic domain"/>
    <property type="match status" value="1"/>
</dbReference>
<dbReference type="GO" id="GO:0046872">
    <property type="term" value="F:metal ion binding"/>
    <property type="evidence" value="ECO:0007669"/>
    <property type="project" value="UniProtKB-KW"/>
</dbReference>
<dbReference type="GO" id="GO:0008237">
    <property type="term" value="F:metallopeptidase activity"/>
    <property type="evidence" value="ECO:0007669"/>
    <property type="project" value="UniProtKB-KW"/>
</dbReference>
<dbReference type="Pfam" id="PF05572">
    <property type="entry name" value="Peptidase_M43"/>
    <property type="match status" value="1"/>
</dbReference>
<keyword evidence="4" id="KW-0732">Signal</keyword>
<evidence type="ECO:0000313" key="11">
    <source>
        <dbReference type="Proteomes" id="UP000295600"/>
    </source>
</evidence>
<evidence type="ECO:0000256" key="8">
    <source>
        <dbReference type="ARBA" id="ARBA00023157"/>
    </source>
</evidence>
<evidence type="ECO:0000259" key="9">
    <source>
        <dbReference type="Pfam" id="PF05572"/>
    </source>
</evidence>
<evidence type="ECO:0000256" key="5">
    <source>
        <dbReference type="ARBA" id="ARBA00022801"/>
    </source>
</evidence>
<dbReference type="EMBL" id="SLXB01000001">
    <property type="protein sequence ID" value="TCO96420.1"/>
    <property type="molecule type" value="Genomic_DNA"/>
</dbReference>
<dbReference type="AlphaFoldDB" id="A0A4R2LSB2"/>
<name>A0A4R2LSB2_9BACE</name>
<dbReference type="InterPro" id="IPR008754">
    <property type="entry name" value="Peptidase_M43"/>
</dbReference>
<proteinExistence type="inferred from homology"/>
<dbReference type="GO" id="GO:0006508">
    <property type="term" value="P:proteolysis"/>
    <property type="evidence" value="ECO:0007669"/>
    <property type="project" value="UniProtKB-KW"/>
</dbReference>
<keyword evidence="3" id="KW-0479">Metal-binding</keyword>
<dbReference type="PANTHER" id="PTHR47466:SF1">
    <property type="entry name" value="METALLOPROTEASE MEP1 (AFU_ORTHOLOGUE AFUA_1G07730)-RELATED"/>
    <property type="match status" value="1"/>
</dbReference>
<gene>
    <name evidence="10" type="ORF">EV202_101191</name>
</gene>
<evidence type="ECO:0000256" key="4">
    <source>
        <dbReference type="ARBA" id="ARBA00022729"/>
    </source>
</evidence>
<protein>
    <submittedName>
        <fullName evidence="10">Pregnancy-associated plasma protein-A</fullName>
    </submittedName>
</protein>
<organism evidence="10 11">
    <name type="scientific">Prevotella heparinolytica</name>
    <dbReference type="NCBI Taxonomy" id="28113"/>
    <lineage>
        <taxon>Bacteria</taxon>
        <taxon>Pseudomonadati</taxon>
        <taxon>Bacteroidota</taxon>
        <taxon>Bacteroidia</taxon>
        <taxon>Bacteroidales</taxon>
        <taxon>Bacteroidaceae</taxon>
        <taxon>Bacteroides</taxon>
    </lineage>
</organism>
<dbReference type="Gene3D" id="3.40.390.10">
    <property type="entry name" value="Collagenase (Catalytic Domain)"/>
    <property type="match status" value="1"/>
</dbReference>
<evidence type="ECO:0000256" key="2">
    <source>
        <dbReference type="ARBA" id="ARBA00022670"/>
    </source>
</evidence>
<sequence>MKHFIPFSILFCLTLCLGCSKEEPTTRRIYPEKPQKPIELSAFEGSMKYHNELEKWVIYARVEPGDEVVNVLMIENMKDEYKVYENQRIVFSGTAQHLYTDINLPDNGARGYTKYYSLKLKDIKTRAKCGTPAPPPPAWFFEPQSRAIGSGNYLLNVYVHVIRSSAGNGLNKTTVSPGVISSLNNYYSGSNISFCLSGDEYIDSDAHNNTLGTMAELANIFNTNPHPDAIDIYIISSEENSDKFIGQAKNIPSSACIIRSRYHEGSTLPHEVGHCLGLYHTHHGTWDEEPGIKELVNGSNATTAGDYIADTPADPQKWHPYFCEYIGTSVDANGDSYNPDPTNMMSYSHKPCRTNFTPLQIQRMHASINQSSILRQVIHHKKIEGPKMFCSNASYSISALSPNESVSWTVKTFFPSSVMDDQPLSNSTNTYNGPTITLNSNGMNSRYHTIEAELTSPAGTTSLTTFATSGPPSPYIGNLYWFVNGQSGMTTNMNHGNPIYVSDDFTLRLEYTDKASNNSSTNNTSNYFTFKMVTSAHRYLQGNPTFNLRVGDCTDGWLKIRTENNCGTSANFFTIPCEIIVPYYNISFDDSRGEITIRVVKPEVTQKTEVTNRNLSISKVEVYTGRGVKLFSDTKKEKTYEMKIDTRTWTSGEYRIVVSDNTYTQERRVIIE</sequence>
<evidence type="ECO:0000256" key="7">
    <source>
        <dbReference type="ARBA" id="ARBA00023049"/>
    </source>
</evidence>
<dbReference type="PANTHER" id="PTHR47466">
    <property type="match status" value="1"/>
</dbReference>
<comment type="similarity">
    <text evidence="1">Belongs to the peptidase M43B family.</text>
</comment>
<evidence type="ECO:0000256" key="6">
    <source>
        <dbReference type="ARBA" id="ARBA00022833"/>
    </source>
</evidence>
<dbReference type="RefSeq" id="WP_131924707.1">
    <property type="nucleotide sequence ID" value="NZ_SLXB01000001.1"/>
</dbReference>
<keyword evidence="6" id="KW-0862">Zinc</keyword>
<keyword evidence="5" id="KW-0378">Hydrolase</keyword>
<accession>A0A4R2LSB2</accession>
<dbReference type="InterPro" id="IPR024079">
    <property type="entry name" value="MetalloPept_cat_dom_sf"/>
</dbReference>
<evidence type="ECO:0000313" key="10">
    <source>
        <dbReference type="EMBL" id="TCO96420.1"/>
    </source>
</evidence>
<dbReference type="Proteomes" id="UP000295600">
    <property type="component" value="Unassembled WGS sequence"/>
</dbReference>
<reference evidence="10 11" key="1">
    <citation type="submission" date="2019-03" db="EMBL/GenBank/DDBJ databases">
        <title>Genomic Encyclopedia of Type Strains, Phase IV (KMG-IV): sequencing the most valuable type-strain genomes for metagenomic binning, comparative biology and taxonomic classification.</title>
        <authorList>
            <person name="Goeker M."/>
        </authorList>
    </citation>
    <scope>NUCLEOTIDE SEQUENCE [LARGE SCALE GENOMIC DNA]</scope>
    <source>
        <strain evidence="10 11">DSM 23917</strain>
    </source>
</reference>
<evidence type="ECO:0000256" key="3">
    <source>
        <dbReference type="ARBA" id="ARBA00022723"/>
    </source>
</evidence>
<keyword evidence="7" id="KW-0482">Metalloprotease</keyword>
<comment type="caution">
    <text evidence="10">The sequence shown here is derived from an EMBL/GenBank/DDBJ whole genome shotgun (WGS) entry which is preliminary data.</text>
</comment>
<evidence type="ECO:0000256" key="1">
    <source>
        <dbReference type="ARBA" id="ARBA00008721"/>
    </source>
</evidence>
<keyword evidence="2" id="KW-0645">Protease</keyword>
<feature type="domain" description="Peptidase M43 pregnancy-associated plasma-A" evidence="9">
    <location>
        <begin position="264"/>
        <end position="368"/>
    </location>
</feature>
<keyword evidence="8" id="KW-1015">Disulfide bond</keyword>